<dbReference type="EMBL" id="RBXP01000014">
    <property type="protein sequence ID" value="RKT58597.1"/>
    <property type="molecule type" value="Genomic_DNA"/>
</dbReference>
<reference evidence="2 3" key="1">
    <citation type="submission" date="2018-10" db="EMBL/GenBank/DDBJ databases">
        <title>Genomic Encyclopedia of Type Strains, Phase IV (KMG-IV): sequencing the most valuable type-strain genomes for metagenomic binning, comparative biology and taxonomic classification.</title>
        <authorList>
            <person name="Goeker M."/>
        </authorList>
    </citation>
    <scope>NUCLEOTIDE SEQUENCE [LARGE SCALE GENOMIC DNA]</scope>
    <source>
        <strain evidence="2 3">DSM 23841</strain>
    </source>
</reference>
<keyword evidence="3" id="KW-1185">Reference proteome</keyword>
<dbReference type="Proteomes" id="UP000270626">
    <property type="component" value="Unassembled WGS sequence"/>
</dbReference>
<keyword evidence="1" id="KW-0732">Signal</keyword>
<feature type="signal peptide" evidence="1">
    <location>
        <begin position="1"/>
        <end position="20"/>
    </location>
</feature>
<sequence length="309" mass="32839">MKTACLAACAIALLGSLAPAAATEGGGNAYAIGVETNSSGMMLPEGSHLLVYYQHYAADRARGNDGGDNRRFADFGLRADVVALRLSHVWRGVRLAGASLESRIVLPLPSLALDLAIARPAPQPALDRGGATRGPGDLTVAPLLLGWHGATLHHIAGLELILPSGHYNRDRPLNVGRNAWQLAALYGVTWLPGRWEASARLRHAINGRNDATDYRSGNELSLEFSGGYRFAPGWSAGINGYVYRQTSDDRQAGAAVNGDGNRGAVEALGPYLAWSPAPGLGLVAKLQVESGAHNRAEGRRFWLQGRYAF</sequence>
<evidence type="ECO:0000313" key="2">
    <source>
        <dbReference type="EMBL" id="RKT58597.1"/>
    </source>
</evidence>
<evidence type="ECO:0008006" key="4">
    <source>
        <dbReference type="Google" id="ProtNLM"/>
    </source>
</evidence>
<evidence type="ECO:0000256" key="1">
    <source>
        <dbReference type="SAM" id="SignalP"/>
    </source>
</evidence>
<dbReference type="Pfam" id="PF13557">
    <property type="entry name" value="Phenol_MetA_deg"/>
    <property type="match status" value="1"/>
</dbReference>
<name>A0A495WBL3_9RHOO</name>
<evidence type="ECO:0000313" key="3">
    <source>
        <dbReference type="Proteomes" id="UP000270626"/>
    </source>
</evidence>
<organism evidence="2 3">
    <name type="scientific">Azonexus fungiphilus</name>
    <dbReference type="NCBI Taxonomy" id="146940"/>
    <lineage>
        <taxon>Bacteria</taxon>
        <taxon>Pseudomonadati</taxon>
        <taxon>Pseudomonadota</taxon>
        <taxon>Betaproteobacteria</taxon>
        <taxon>Rhodocyclales</taxon>
        <taxon>Azonexaceae</taxon>
        <taxon>Azonexus</taxon>
    </lineage>
</organism>
<gene>
    <name evidence="2" type="ORF">DFR40_1616</name>
</gene>
<dbReference type="InterPro" id="IPR025737">
    <property type="entry name" value="FApF"/>
</dbReference>
<feature type="chain" id="PRO_5019819417" description="Outer membrane beta-barrel porin/alpha-amylase" evidence="1">
    <location>
        <begin position="21"/>
        <end position="309"/>
    </location>
</feature>
<dbReference type="AlphaFoldDB" id="A0A495WBL3"/>
<protein>
    <recommendedName>
        <fullName evidence="4">Outer membrane beta-barrel porin/alpha-amylase</fullName>
    </recommendedName>
</protein>
<comment type="caution">
    <text evidence="2">The sequence shown here is derived from an EMBL/GenBank/DDBJ whole genome shotgun (WGS) entry which is preliminary data.</text>
</comment>
<dbReference type="RefSeq" id="WP_211329763.1">
    <property type="nucleotide sequence ID" value="NZ_RBXP01000014.1"/>
</dbReference>
<proteinExistence type="predicted"/>
<accession>A0A495WBL3</accession>